<sequence>MIASSINPVKGPTYRRWASVLCGMCILGLLMYTGVGAVAAQETTTNITIDGEQLKSEDNVVVLNDPNANITVTADAPVELIELRVNGDVYRSYRPNSTTFDRSVTLDLDPNENTVEVITKSDTVTTFKSSITKHTAAPRVEYTSPFSTTVKGGPNNTVNVTSGQVTLAGNLHTVVDVKSIRIERTSNYGPDESSSDVDRKIHRISNPGESFSQELLLVDGTNNLTAEYTDTLGRTNTDRFVIDVDDESDPTINITVADESYTDTASIGGTVQDETKLKRVEINRTSNNGSQVLMLSANAKPNPDKLKYSFDTTVELYDDNDDNEFKITAEDAAGNIRNQTFVIKYEPEPEVNITNATINLEGKTVHLAGTVSQAEISRVTIETFNTSTGERLDLDRVYDTETFTNAVSFDKEFRASAKGTIVTILVSYRSGQYSTSITPEIPDSQKETNTNNGTETTDNTTSVQSETTNRTVQNTTETKPDNQTSVETNSSSGNESQPDTTPNSPTLLPVRTRDAFGGIVVVGGAYILGHWV</sequence>
<feature type="compositionally biased region" description="Polar residues" evidence="1">
    <location>
        <begin position="481"/>
        <end position="506"/>
    </location>
</feature>
<evidence type="ECO:0000313" key="3">
    <source>
        <dbReference type="Proteomes" id="UP000198297"/>
    </source>
</evidence>
<feature type="region of interest" description="Disordered" evidence="1">
    <location>
        <begin position="434"/>
        <end position="509"/>
    </location>
</feature>
<dbReference type="EMBL" id="FZNK01000011">
    <property type="protein sequence ID" value="SNR69437.1"/>
    <property type="molecule type" value="Genomic_DNA"/>
</dbReference>
<gene>
    <name evidence="2" type="ORF">SAMN06266787_11145</name>
</gene>
<feature type="compositionally biased region" description="Low complexity" evidence="1">
    <location>
        <begin position="448"/>
        <end position="477"/>
    </location>
</feature>
<organism evidence="2 3">
    <name type="scientific">Halorubrum ezzemoulense</name>
    <name type="common">Halorubrum chaoviator</name>
    <dbReference type="NCBI Taxonomy" id="337243"/>
    <lineage>
        <taxon>Archaea</taxon>
        <taxon>Methanobacteriati</taxon>
        <taxon>Methanobacteriota</taxon>
        <taxon>Stenosarchaea group</taxon>
        <taxon>Halobacteria</taxon>
        <taxon>Halobacteriales</taxon>
        <taxon>Haloferacaceae</taxon>
        <taxon>Halorubrum</taxon>
    </lineage>
</organism>
<proteinExistence type="predicted"/>
<evidence type="ECO:0000256" key="1">
    <source>
        <dbReference type="SAM" id="MobiDB-lite"/>
    </source>
</evidence>
<dbReference type="Proteomes" id="UP000198297">
    <property type="component" value="Unassembled WGS sequence"/>
</dbReference>
<evidence type="ECO:0000313" key="2">
    <source>
        <dbReference type="EMBL" id="SNR69437.1"/>
    </source>
</evidence>
<dbReference type="AlphaFoldDB" id="A0A238YE71"/>
<reference evidence="2 3" key="1">
    <citation type="submission" date="2017-06" db="EMBL/GenBank/DDBJ databases">
        <authorList>
            <person name="Kim H.J."/>
            <person name="Triplett B.A."/>
        </authorList>
    </citation>
    <scope>NUCLEOTIDE SEQUENCE [LARGE SCALE GENOMIC DNA]</scope>
    <source>
        <strain evidence="2 3">DSM 19316</strain>
    </source>
</reference>
<dbReference type="RefSeq" id="WP_139835124.1">
    <property type="nucleotide sequence ID" value="NZ_FZNK01000011.1"/>
</dbReference>
<accession>A0A238YE71</accession>
<name>A0A238YE71_HALEZ</name>
<protein>
    <submittedName>
        <fullName evidence="2">Uncharacterized protein</fullName>
    </submittedName>
</protein>